<reference evidence="12 13" key="1">
    <citation type="submission" date="2019-09" db="EMBL/GenBank/DDBJ databases">
        <title>Nitrincola iocasae sp. nov., a bacterium isolated from the sediment collected at a cold seep field in South China Sea.</title>
        <authorList>
            <person name="Zhang H."/>
            <person name="Wang H."/>
            <person name="Li C."/>
        </authorList>
    </citation>
    <scope>NUCLEOTIDE SEQUENCE [LARGE SCALE GENOMIC DNA]</scope>
    <source>
        <strain evidence="12 13">KXZD1103</strain>
    </source>
</reference>
<evidence type="ECO:0000259" key="11">
    <source>
        <dbReference type="Pfam" id="PF10590"/>
    </source>
</evidence>
<sequence length="217" mass="24656">MSQDTSDLRSLRREYEVGDLNRDDLSADPMQQFATWFEQALAQYADEATAMTLATADAEGMPAARIVLLKQYDSKGFTWFTDYRSEKGQQLAINPQAELLFYWPALSRQIRVRGQVQKLSAADGQAYFSQRPAGSRLSAAVSCQSQPIASRELLEVAIAELKQQHPDGNVACPESWGGYLLKPQRFEFWQGRPSRLHDRFSYRLQDDGSWAIERLQP</sequence>
<dbReference type="KEGG" id="nik:F5I99_14745"/>
<comment type="pathway">
    <text evidence="7">Cofactor metabolism; pyridoxal 5'-phosphate salvage; pyridoxal 5'-phosphate from pyridoxine 5'-phosphate: step 1/1.</text>
</comment>
<dbReference type="AlphaFoldDB" id="A0A5J6LGZ6"/>
<comment type="catalytic activity">
    <reaction evidence="7">
        <text>pyridoxine 5'-phosphate + O2 = pyridoxal 5'-phosphate + H2O2</text>
        <dbReference type="Rhea" id="RHEA:15149"/>
        <dbReference type="ChEBI" id="CHEBI:15379"/>
        <dbReference type="ChEBI" id="CHEBI:16240"/>
        <dbReference type="ChEBI" id="CHEBI:58589"/>
        <dbReference type="ChEBI" id="CHEBI:597326"/>
        <dbReference type="EC" id="1.4.3.5"/>
    </reaction>
</comment>
<feature type="binding site" evidence="7 9">
    <location>
        <position position="199"/>
    </location>
    <ligand>
        <name>FMN</name>
        <dbReference type="ChEBI" id="CHEBI:58210"/>
    </ligand>
</feature>
<proteinExistence type="inferred from homology"/>
<dbReference type="HAMAP" id="MF_01629">
    <property type="entry name" value="PdxH"/>
    <property type="match status" value="1"/>
</dbReference>
<feature type="binding site" evidence="7 9">
    <location>
        <begin position="144"/>
        <end position="145"/>
    </location>
    <ligand>
        <name>FMN</name>
        <dbReference type="ChEBI" id="CHEBI:58210"/>
    </ligand>
</feature>
<dbReference type="EC" id="1.4.3.5" evidence="7"/>
<dbReference type="GO" id="GO:0010181">
    <property type="term" value="F:FMN binding"/>
    <property type="evidence" value="ECO:0007669"/>
    <property type="project" value="UniProtKB-UniRule"/>
</dbReference>
<evidence type="ECO:0000256" key="7">
    <source>
        <dbReference type="HAMAP-Rule" id="MF_01629"/>
    </source>
</evidence>
<dbReference type="InterPro" id="IPR000659">
    <property type="entry name" value="Pyridox_Oxase"/>
</dbReference>
<name>A0A5J6LGZ6_9GAMM</name>
<dbReference type="Pfam" id="PF01243">
    <property type="entry name" value="PNPOx_N"/>
    <property type="match status" value="1"/>
</dbReference>
<evidence type="ECO:0000256" key="4">
    <source>
        <dbReference type="ARBA" id="ARBA00022643"/>
    </source>
</evidence>
<feature type="binding site" evidence="7 8">
    <location>
        <position position="70"/>
    </location>
    <ligand>
        <name>substrate</name>
    </ligand>
</feature>
<dbReference type="NCBIfam" id="TIGR00558">
    <property type="entry name" value="pdxH"/>
    <property type="match status" value="1"/>
</dbReference>
<keyword evidence="13" id="KW-1185">Reference proteome</keyword>
<evidence type="ECO:0000256" key="5">
    <source>
        <dbReference type="ARBA" id="ARBA00023002"/>
    </source>
</evidence>
<comment type="subunit">
    <text evidence="2 7">Homodimer.</text>
</comment>
<comment type="cofactor">
    <cofactor evidence="7 9">
        <name>FMN</name>
        <dbReference type="ChEBI" id="CHEBI:58210"/>
    </cofactor>
    <text evidence="7 9">Binds 1 FMN per subunit.</text>
</comment>
<keyword evidence="4 7" id="KW-0288">FMN</keyword>
<feature type="domain" description="Pyridoxamine 5'-phosphate oxidase N-terminal" evidence="10">
    <location>
        <begin position="38"/>
        <end position="164"/>
    </location>
</feature>
<keyword evidence="3 7" id="KW-0285">Flavoprotein</keyword>
<evidence type="ECO:0000256" key="3">
    <source>
        <dbReference type="ARBA" id="ARBA00022630"/>
    </source>
</evidence>
<keyword evidence="6 7" id="KW-0664">Pyridoxine biosynthesis</keyword>
<dbReference type="EMBL" id="CP044222">
    <property type="protein sequence ID" value="QEW07653.1"/>
    <property type="molecule type" value="Genomic_DNA"/>
</dbReference>
<dbReference type="PANTHER" id="PTHR10851">
    <property type="entry name" value="PYRIDOXINE-5-PHOSPHATE OXIDASE"/>
    <property type="match status" value="1"/>
</dbReference>
<dbReference type="UniPathway" id="UPA01068">
    <property type="reaction ID" value="UER00304"/>
</dbReference>
<feature type="domain" description="Pyridoxine 5'-phosphate oxidase dimerisation C-terminal" evidence="11">
    <location>
        <begin position="176"/>
        <end position="217"/>
    </location>
</feature>
<comment type="pathway">
    <text evidence="7">Cofactor metabolism; pyridoxal 5'-phosphate salvage; pyridoxal 5'-phosphate from pyridoxamine 5'-phosphate: step 1/1.</text>
</comment>
<dbReference type="SUPFAM" id="SSF50475">
    <property type="entry name" value="FMN-binding split barrel"/>
    <property type="match status" value="1"/>
</dbReference>
<dbReference type="Pfam" id="PF10590">
    <property type="entry name" value="PNP_phzG_C"/>
    <property type="match status" value="1"/>
</dbReference>
<dbReference type="PANTHER" id="PTHR10851:SF0">
    <property type="entry name" value="PYRIDOXINE-5'-PHOSPHATE OXIDASE"/>
    <property type="match status" value="1"/>
</dbReference>
<dbReference type="Gene3D" id="2.30.110.10">
    <property type="entry name" value="Electron Transport, Fmn-binding Protein, Chain A"/>
    <property type="match status" value="1"/>
</dbReference>
<evidence type="ECO:0000256" key="2">
    <source>
        <dbReference type="ARBA" id="ARBA00011738"/>
    </source>
</evidence>
<dbReference type="InterPro" id="IPR012349">
    <property type="entry name" value="Split_barrel_FMN-bd"/>
</dbReference>
<feature type="binding site" evidence="7 8">
    <location>
        <position position="135"/>
    </location>
    <ligand>
        <name>substrate</name>
    </ligand>
</feature>
<evidence type="ECO:0000259" key="10">
    <source>
        <dbReference type="Pfam" id="PF01243"/>
    </source>
</evidence>
<evidence type="ECO:0000256" key="6">
    <source>
        <dbReference type="ARBA" id="ARBA00023096"/>
    </source>
</evidence>
<dbReference type="InterPro" id="IPR011576">
    <property type="entry name" value="Pyridox_Oxase_N"/>
</dbReference>
<feature type="binding site" evidence="7 8">
    <location>
        <position position="127"/>
    </location>
    <ligand>
        <name>substrate</name>
    </ligand>
</feature>
<dbReference type="GO" id="GO:0008615">
    <property type="term" value="P:pyridoxine biosynthetic process"/>
    <property type="evidence" value="ECO:0007669"/>
    <property type="project" value="UniProtKB-UniRule"/>
</dbReference>
<comment type="catalytic activity">
    <reaction evidence="7">
        <text>pyridoxamine 5'-phosphate + O2 + H2O = pyridoxal 5'-phosphate + H2O2 + NH4(+)</text>
        <dbReference type="Rhea" id="RHEA:15817"/>
        <dbReference type="ChEBI" id="CHEBI:15377"/>
        <dbReference type="ChEBI" id="CHEBI:15379"/>
        <dbReference type="ChEBI" id="CHEBI:16240"/>
        <dbReference type="ChEBI" id="CHEBI:28938"/>
        <dbReference type="ChEBI" id="CHEBI:58451"/>
        <dbReference type="ChEBI" id="CHEBI:597326"/>
        <dbReference type="EC" id="1.4.3.5"/>
    </reaction>
</comment>
<evidence type="ECO:0000256" key="1">
    <source>
        <dbReference type="ARBA" id="ARBA00007301"/>
    </source>
</evidence>
<dbReference type="InterPro" id="IPR019576">
    <property type="entry name" value="Pyridoxamine_oxidase_dimer_C"/>
</dbReference>
<feature type="binding site" evidence="7 9">
    <location>
        <begin position="80"/>
        <end position="81"/>
    </location>
    <ligand>
        <name>FMN</name>
        <dbReference type="ChEBI" id="CHEBI:58210"/>
    </ligand>
</feature>
<comment type="similarity">
    <text evidence="1 7">Belongs to the pyridoxamine 5'-phosphate oxidase family.</text>
</comment>
<comment type="function">
    <text evidence="7">Catalyzes the oxidation of either pyridoxine 5'-phosphate (PNP) or pyridoxamine 5'-phosphate (PMP) into pyridoxal 5'-phosphate (PLP).</text>
</comment>
<dbReference type="GO" id="GO:0004733">
    <property type="term" value="F:pyridoxamine phosphate oxidase activity"/>
    <property type="evidence" value="ECO:0007669"/>
    <property type="project" value="UniProtKB-UniRule"/>
</dbReference>
<feature type="binding site" evidence="7 9">
    <location>
        <position position="87"/>
    </location>
    <ligand>
        <name>FMN</name>
        <dbReference type="ChEBI" id="CHEBI:58210"/>
    </ligand>
</feature>
<comment type="caution">
    <text evidence="7">Lacks conserved residue(s) required for the propagation of feature annotation.</text>
</comment>
<gene>
    <name evidence="7 12" type="primary">pdxH</name>
    <name evidence="12" type="ORF">F5I99_14745</name>
</gene>
<feature type="binding site" evidence="7 9">
    <location>
        <begin position="65"/>
        <end position="70"/>
    </location>
    <ligand>
        <name>FMN</name>
        <dbReference type="ChEBI" id="CHEBI:58210"/>
    </ligand>
</feature>
<feature type="binding site" evidence="8">
    <location>
        <begin position="12"/>
        <end position="15"/>
    </location>
    <ligand>
        <name>substrate</name>
    </ligand>
</feature>
<dbReference type="NCBIfam" id="NF004231">
    <property type="entry name" value="PRK05679.1"/>
    <property type="match status" value="1"/>
</dbReference>
<dbReference type="Proteomes" id="UP000325606">
    <property type="component" value="Chromosome"/>
</dbReference>
<dbReference type="PROSITE" id="PS01064">
    <property type="entry name" value="PYRIDOX_OXIDASE"/>
    <property type="match status" value="1"/>
</dbReference>
<protein>
    <recommendedName>
        <fullName evidence="7">Pyridoxine/pyridoxamine 5'-phosphate oxidase</fullName>
        <ecNumber evidence="7">1.4.3.5</ecNumber>
    </recommendedName>
    <alternativeName>
        <fullName evidence="7">PNP/PMP oxidase</fullName>
        <shortName evidence="7">PNPOx</shortName>
    </alternativeName>
    <alternativeName>
        <fullName evidence="7">Pyridoxal 5'-phosphate synthase</fullName>
    </alternativeName>
</protein>
<evidence type="ECO:0000256" key="9">
    <source>
        <dbReference type="PIRSR" id="PIRSR000190-2"/>
    </source>
</evidence>
<evidence type="ECO:0000313" key="13">
    <source>
        <dbReference type="Proteomes" id="UP000325606"/>
    </source>
</evidence>
<dbReference type="PIRSF" id="PIRSF000190">
    <property type="entry name" value="Pyd_amn-ph_oxd"/>
    <property type="match status" value="1"/>
</dbReference>
<feature type="binding site" evidence="7 8">
    <location>
        <begin position="195"/>
        <end position="197"/>
    </location>
    <ligand>
        <name>substrate</name>
    </ligand>
</feature>
<keyword evidence="5 7" id="KW-0560">Oxidoreductase</keyword>
<feature type="binding site" evidence="7 8">
    <location>
        <position position="131"/>
    </location>
    <ligand>
        <name>substrate</name>
    </ligand>
</feature>
<organism evidence="12 13">
    <name type="scientific">Nitrincola iocasae</name>
    <dbReference type="NCBI Taxonomy" id="2614693"/>
    <lineage>
        <taxon>Bacteria</taxon>
        <taxon>Pseudomonadati</taxon>
        <taxon>Pseudomonadota</taxon>
        <taxon>Gammaproteobacteria</taxon>
        <taxon>Oceanospirillales</taxon>
        <taxon>Oceanospirillaceae</taxon>
        <taxon>Nitrincola</taxon>
    </lineage>
</organism>
<feature type="binding site" evidence="7 9">
    <location>
        <position position="189"/>
    </location>
    <ligand>
        <name>FMN</name>
        <dbReference type="ChEBI" id="CHEBI:58210"/>
    </ligand>
</feature>
<dbReference type="RefSeq" id="WP_151057291.1">
    <property type="nucleotide sequence ID" value="NZ_CP044222.1"/>
</dbReference>
<evidence type="ECO:0000256" key="8">
    <source>
        <dbReference type="PIRSR" id="PIRSR000190-1"/>
    </source>
</evidence>
<feature type="binding site" evidence="7 9">
    <location>
        <position position="109"/>
    </location>
    <ligand>
        <name>FMN</name>
        <dbReference type="ChEBI" id="CHEBI:58210"/>
    </ligand>
</feature>
<dbReference type="FunFam" id="2.30.110.10:FF:000020">
    <property type="entry name" value="PNPO isoform 11"/>
    <property type="match status" value="1"/>
</dbReference>
<dbReference type="InterPro" id="IPR019740">
    <property type="entry name" value="Pyridox_Oxase_CS"/>
</dbReference>
<evidence type="ECO:0000313" key="12">
    <source>
        <dbReference type="EMBL" id="QEW07653.1"/>
    </source>
</evidence>
<accession>A0A5J6LGZ6</accession>